<dbReference type="InParanoid" id="A0A2T3AL06"/>
<keyword evidence="5" id="KW-0732">Signal</keyword>
<organism evidence="12 13">
    <name type="scientific">Coniella lustricola</name>
    <dbReference type="NCBI Taxonomy" id="2025994"/>
    <lineage>
        <taxon>Eukaryota</taxon>
        <taxon>Fungi</taxon>
        <taxon>Dikarya</taxon>
        <taxon>Ascomycota</taxon>
        <taxon>Pezizomycotina</taxon>
        <taxon>Sordariomycetes</taxon>
        <taxon>Sordariomycetidae</taxon>
        <taxon>Diaporthales</taxon>
        <taxon>Schizoparmaceae</taxon>
        <taxon>Coniella</taxon>
    </lineage>
</organism>
<evidence type="ECO:0000256" key="3">
    <source>
        <dbReference type="ARBA" id="ARBA00022089"/>
    </source>
</evidence>
<sequence length="302" mass="32376">MRYSIAAGLLATSGAAAFSDSSPFLMYSTSSKFSPPAAPPQLQSTASVLATAQSLLSSCPTSLYLIYTHPNVHASDVRNPNTGACNEHNLCAPRRYNNATKDWESITAVYGVSEVVGPEISAGELQSYIEDVCAKEGQQGATVVLTHLDPLPPSSTENDDRSWAMTFESRLIAQMVDNRKQLLVNGGDDDEYTVIYFAGAHVPQYQAEFNDAAGAGAEVQMELRKRAWEVRADADKGAGKPASSAPLFVKYQFFTPGIFMGFLGAIIMISMLYVGLSAVASLQVSYGAFDKEMGPAAQKKNS</sequence>
<dbReference type="GO" id="GO:0005789">
    <property type="term" value="C:endoplasmic reticulum membrane"/>
    <property type="evidence" value="ECO:0007669"/>
    <property type="project" value="UniProtKB-SubCell"/>
</dbReference>
<comment type="similarity">
    <text evidence="2">Belongs to the BIG1 family.</text>
</comment>
<comment type="subcellular location">
    <subcellularLocation>
        <location evidence="1">Endoplasmic reticulum membrane</location>
        <topology evidence="1">Single-pass type I membrane protein</topology>
    </subcellularLocation>
</comment>
<evidence type="ECO:0000256" key="4">
    <source>
        <dbReference type="ARBA" id="ARBA00022692"/>
    </source>
</evidence>
<evidence type="ECO:0000256" key="6">
    <source>
        <dbReference type="ARBA" id="ARBA00022824"/>
    </source>
</evidence>
<evidence type="ECO:0000256" key="5">
    <source>
        <dbReference type="ARBA" id="ARBA00022729"/>
    </source>
</evidence>
<reference evidence="12 13" key="1">
    <citation type="journal article" date="2018" name="Mycol. Prog.">
        <title>Coniella lustricola, a new species from submerged detritus.</title>
        <authorList>
            <person name="Raudabaugh D.B."/>
            <person name="Iturriaga T."/>
            <person name="Carver A."/>
            <person name="Mondo S."/>
            <person name="Pangilinan J."/>
            <person name="Lipzen A."/>
            <person name="He G."/>
            <person name="Amirebrahimi M."/>
            <person name="Grigoriev I.V."/>
            <person name="Miller A.N."/>
        </authorList>
    </citation>
    <scope>NUCLEOTIDE SEQUENCE [LARGE SCALE GENOMIC DNA]</scope>
    <source>
        <strain evidence="12 13">B22-T-1</strain>
    </source>
</reference>
<name>A0A2T3AL06_9PEZI</name>
<keyword evidence="7 10" id="KW-1133">Transmembrane helix</keyword>
<evidence type="ECO:0000256" key="8">
    <source>
        <dbReference type="ARBA" id="ARBA00023136"/>
    </source>
</evidence>
<keyword evidence="8 10" id="KW-0472">Membrane</keyword>
<dbReference type="PANTHER" id="PTHR28285">
    <property type="entry name" value="PROTEIN BIG1"/>
    <property type="match status" value="1"/>
</dbReference>
<evidence type="ECO:0000313" key="12">
    <source>
        <dbReference type="EMBL" id="PSS02391.1"/>
    </source>
</evidence>
<evidence type="ECO:0000256" key="10">
    <source>
        <dbReference type="SAM" id="Phobius"/>
    </source>
</evidence>
<evidence type="ECO:0000259" key="11">
    <source>
        <dbReference type="Pfam" id="PF20520"/>
    </source>
</evidence>
<dbReference type="InterPro" id="IPR037654">
    <property type="entry name" value="Big1"/>
</dbReference>
<evidence type="ECO:0000256" key="7">
    <source>
        <dbReference type="ARBA" id="ARBA00022989"/>
    </source>
</evidence>
<dbReference type="InterPro" id="IPR046756">
    <property type="entry name" value="VAS1/VOA1_TM"/>
</dbReference>
<dbReference type="GO" id="GO:0071555">
    <property type="term" value="P:cell wall organization"/>
    <property type="evidence" value="ECO:0007669"/>
    <property type="project" value="UniProtKB-KW"/>
</dbReference>
<evidence type="ECO:0000256" key="1">
    <source>
        <dbReference type="ARBA" id="ARBA00004115"/>
    </source>
</evidence>
<evidence type="ECO:0000256" key="9">
    <source>
        <dbReference type="ARBA" id="ARBA00023316"/>
    </source>
</evidence>
<dbReference type="Proteomes" id="UP000241462">
    <property type="component" value="Unassembled WGS sequence"/>
</dbReference>
<dbReference type="STRING" id="2025994.A0A2T3AL06"/>
<dbReference type="GO" id="GO:0009272">
    <property type="term" value="P:fungal-type cell wall biogenesis"/>
    <property type="evidence" value="ECO:0007669"/>
    <property type="project" value="TreeGrafter"/>
</dbReference>
<feature type="domain" description="V-type proton ATPase subunit S1/VOA1 transmembrane" evidence="11">
    <location>
        <begin position="252"/>
        <end position="291"/>
    </location>
</feature>
<dbReference type="PANTHER" id="PTHR28285:SF1">
    <property type="entry name" value="PROTEIN BIG1"/>
    <property type="match status" value="1"/>
</dbReference>
<keyword evidence="4 10" id="KW-0812">Transmembrane</keyword>
<feature type="transmembrane region" description="Helical" evidence="10">
    <location>
        <begin position="253"/>
        <end position="276"/>
    </location>
</feature>
<dbReference type="OrthoDB" id="9985059at2759"/>
<dbReference type="EMBL" id="KZ678377">
    <property type="protein sequence ID" value="PSS02391.1"/>
    <property type="molecule type" value="Genomic_DNA"/>
</dbReference>
<keyword evidence="9" id="KW-0961">Cell wall biogenesis/degradation</keyword>
<dbReference type="Pfam" id="PF20520">
    <property type="entry name" value="Ac45-VOA1_TM"/>
    <property type="match status" value="1"/>
</dbReference>
<dbReference type="GO" id="GO:0006078">
    <property type="term" value="P:(1-&gt;6)-beta-D-glucan biosynthetic process"/>
    <property type="evidence" value="ECO:0007669"/>
    <property type="project" value="TreeGrafter"/>
</dbReference>
<gene>
    <name evidence="12" type="ORF">BD289DRAFT_449697</name>
</gene>
<accession>A0A2T3AL06</accession>
<evidence type="ECO:0000313" key="13">
    <source>
        <dbReference type="Proteomes" id="UP000241462"/>
    </source>
</evidence>
<keyword evidence="13" id="KW-1185">Reference proteome</keyword>
<protein>
    <recommendedName>
        <fullName evidence="3">Protein BIG1</fullName>
    </recommendedName>
</protein>
<dbReference type="AlphaFoldDB" id="A0A2T3AL06"/>
<proteinExistence type="inferred from homology"/>
<keyword evidence="6" id="KW-0256">Endoplasmic reticulum</keyword>
<evidence type="ECO:0000256" key="2">
    <source>
        <dbReference type="ARBA" id="ARBA00008203"/>
    </source>
</evidence>